<proteinExistence type="predicted"/>
<organism evidence="2 3">
    <name type="scientific">Recurvomyces mirabilis</name>
    <dbReference type="NCBI Taxonomy" id="574656"/>
    <lineage>
        <taxon>Eukaryota</taxon>
        <taxon>Fungi</taxon>
        <taxon>Dikarya</taxon>
        <taxon>Ascomycota</taxon>
        <taxon>Pezizomycotina</taxon>
        <taxon>Dothideomycetes</taxon>
        <taxon>Dothideomycetidae</taxon>
        <taxon>Mycosphaerellales</taxon>
        <taxon>Teratosphaeriaceae</taxon>
        <taxon>Recurvomyces</taxon>
    </lineage>
</organism>
<evidence type="ECO:0000259" key="1">
    <source>
        <dbReference type="PROSITE" id="PS51767"/>
    </source>
</evidence>
<name>A0AAE0WS38_9PEZI</name>
<dbReference type="Pfam" id="PF00026">
    <property type="entry name" value="Asp"/>
    <property type="match status" value="1"/>
</dbReference>
<dbReference type="EMBL" id="JAUTXT010000008">
    <property type="protein sequence ID" value="KAK3677036.1"/>
    <property type="molecule type" value="Genomic_DNA"/>
</dbReference>
<reference evidence="2" key="1">
    <citation type="submission" date="2023-07" db="EMBL/GenBank/DDBJ databases">
        <title>Black Yeasts Isolated from many extreme environments.</title>
        <authorList>
            <person name="Coleine C."/>
            <person name="Stajich J.E."/>
            <person name="Selbmann L."/>
        </authorList>
    </citation>
    <scope>NUCLEOTIDE SEQUENCE</scope>
    <source>
        <strain evidence="2">CCFEE 5485</strain>
    </source>
</reference>
<sequence length="112" mass="11613">MPLQDGADPGFADRNEVCMFGLSASGSNDRYLFGDTFLRSAYVFHDLDNNQVGIAPVASDSIAKSPHIITVTHGTGGDTTTATSATSATVSTGIIRSDGYGHSPTTTATIWG</sequence>
<dbReference type="PROSITE" id="PS51767">
    <property type="entry name" value="PEPTIDASE_A1"/>
    <property type="match status" value="1"/>
</dbReference>
<accession>A0AAE0WS38</accession>
<evidence type="ECO:0000313" key="3">
    <source>
        <dbReference type="Proteomes" id="UP001274830"/>
    </source>
</evidence>
<keyword evidence="3" id="KW-1185">Reference proteome</keyword>
<dbReference type="Proteomes" id="UP001274830">
    <property type="component" value="Unassembled WGS sequence"/>
</dbReference>
<dbReference type="SUPFAM" id="SSF50630">
    <property type="entry name" value="Acid proteases"/>
    <property type="match status" value="1"/>
</dbReference>
<dbReference type="InterPro" id="IPR033121">
    <property type="entry name" value="PEPTIDASE_A1"/>
</dbReference>
<dbReference type="InterPro" id="IPR021109">
    <property type="entry name" value="Peptidase_aspartic_dom_sf"/>
</dbReference>
<evidence type="ECO:0000313" key="2">
    <source>
        <dbReference type="EMBL" id="KAK3677036.1"/>
    </source>
</evidence>
<protein>
    <recommendedName>
        <fullName evidence="1">Peptidase A1 domain-containing protein</fullName>
    </recommendedName>
</protein>
<gene>
    <name evidence="2" type="ORF">LTR78_003241</name>
</gene>
<dbReference type="Gene3D" id="2.40.70.10">
    <property type="entry name" value="Acid Proteases"/>
    <property type="match status" value="1"/>
</dbReference>
<feature type="domain" description="Peptidase A1" evidence="1">
    <location>
        <begin position="1"/>
        <end position="55"/>
    </location>
</feature>
<dbReference type="AlphaFoldDB" id="A0AAE0WS38"/>
<comment type="caution">
    <text evidence="2">The sequence shown here is derived from an EMBL/GenBank/DDBJ whole genome shotgun (WGS) entry which is preliminary data.</text>
</comment>